<keyword evidence="2" id="KW-1185">Reference proteome</keyword>
<evidence type="ECO:0000313" key="1">
    <source>
        <dbReference type="EMBL" id="KAK0701931.1"/>
    </source>
</evidence>
<dbReference type="RefSeq" id="XP_060289595.1">
    <property type="nucleotide sequence ID" value="XM_060446326.1"/>
</dbReference>
<dbReference type="Proteomes" id="UP001172101">
    <property type="component" value="Unassembled WGS sequence"/>
</dbReference>
<comment type="caution">
    <text evidence="1">The sequence shown here is derived from an EMBL/GenBank/DDBJ whole genome shotgun (WGS) entry which is preliminary data.</text>
</comment>
<gene>
    <name evidence="1" type="ORF">B0T26DRAFT_757903</name>
</gene>
<sequence>MASVATTTAYNPILTRPSDWPAWYNSLKRVANDRELLDAVDINNDGLPPPKVLPYSFEDFLGRRYPQATPRTAIELRDLADNATIQQMQSWRSFESEQREKKNSYEREIDLVREVKEWIRTNTAATYMNLAESDRATLKDIIRKLHSLAAGTYNANWMNTVVMKSAEAELKGSEQEDLPYYANTFRLVCEVEPSRSNSAFSTFNGKPEGDRPTYTCPCRPDAAFHKPEKCWGLREVITEKKGKHHIPQKRLDYTREQLEKPEWKDLTEKIKNGTTEGKKDWPKTAAMISMINALNYGPHPLSRSVIFDTGASIHVVNSKAMLAPGTFTPSTGDDSIQVGDSHLEIDGRGTWVFPRW</sequence>
<proteinExistence type="predicted"/>
<organism evidence="1 2">
    <name type="scientific">Lasiosphaeria miniovina</name>
    <dbReference type="NCBI Taxonomy" id="1954250"/>
    <lineage>
        <taxon>Eukaryota</taxon>
        <taxon>Fungi</taxon>
        <taxon>Dikarya</taxon>
        <taxon>Ascomycota</taxon>
        <taxon>Pezizomycotina</taxon>
        <taxon>Sordariomycetes</taxon>
        <taxon>Sordariomycetidae</taxon>
        <taxon>Sordariales</taxon>
        <taxon>Lasiosphaeriaceae</taxon>
        <taxon>Lasiosphaeria</taxon>
    </lineage>
</organism>
<evidence type="ECO:0000313" key="2">
    <source>
        <dbReference type="Proteomes" id="UP001172101"/>
    </source>
</evidence>
<dbReference type="AlphaFoldDB" id="A0AA40DHV5"/>
<dbReference type="EMBL" id="JAUIRO010000009">
    <property type="protein sequence ID" value="KAK0701931.1"/>
    <property type="molecule type" value="Genomic_DNA"/>
</dbReference>
<protein>
    <submittedName>
        <fullName evidence="1">Uncharacterized protein</fullName>
    </submittedName>
</protein>
<accession>A0AA40DHV5</accession>
<name>A0AA40DHV5_9PEZI</name>
<dbReference type="GeneID" id="85329596"/>
<reference evidence="1" key="1">
    <citation type="submission" date="2023-06" db="EMBL/GenBank/DDBJ databases">
        <title>Genome-scale phylogeny and comparative genomics of the fungal order Sordariales.</title>
        <authorList>
            <consortium name="Lawrence Berkeley National Laboratory"/>
            <person name="Hensen N."/>
            <person name="Bonometti L."/>
            <person name="Westerberg I."/>
            <person name="Brannstrom I.O."/>
            <person name="Guillou S."/>
            <person name="Cros-Aarteil S."/>
            <person name="Calhoun S."/>
            <person name="Haridas S."/>
            <person name="Kuo A."/>
            <person name="Mondo S."/>
            <person name="Pangilinan J."/>
            <person name="Riley R."/>
            <person name="LaButti K."/>
            <person name="Andreopoulos B."/>
            <person name="Lipzen A."/>
            <person name="Chen C."/>
            <person name="Yanf M."/>
            <person name="Daum C."/>
            <person name="Ng V."/>
            <person name="Clum A."/>
            <person name="Steindorff A."/>
            <person name="Ohm R."/>
            <person name="Martin F."/>
            <person name="Silar P."/>
            <person name="Natvig D."/>
            <person name="Lalanne C."/>
            <person name="Gautier V."/>
            <person name="Ament-velasquez S.L."/>
            <person name="Kruys A."/>
            <person name="Hutchinson M.I."/>
            <person name="Powell A.J."/>
            <person name="Barry K."/>
            <person name="Miller A.N."/>
            <person name="Grigoriev I.V."/>
            <person name="Debuchy R."/>
            <person name="Gladieux P."/>
            <person name="Thoren M.H."/>
            <person name="Johannesson H."/>
        </authorList>
    </citation>
    <scope>NUCLEOTIDE SEQUENCE</scope>
    <source>
        <strain evidence="1">SMH2392-1A</strain>
    </source>
</reference>